<evidence type="ECO:0000256" key="1">
    <source>
        <dbReference type="ARBA" id="ARBA00004496"/>
    </source>
</evidence>
<protein>
    <submittedName>
        <fullName evidence="11">Uncharacterized protein</fullName>
    </submittedName>
</protein>
<evidence type="ECO:0000313" key="11">
    <source>
        <dbReference type="EMBL" id="EPS67376.1"/>
    </source>
</evidence>
<dbReference type="Pfam" id="PF23559">
    <property type="entry name" value="WHD_DRP"/>
    <property type="match status" value="1"/>
</dbReference>
<evidence type="ECO:0000256" key="7">
    <source>
        <dbReference type="ARBA" id="ARBA00022821"/>
    </source>
</evidence>
<dbReference type="InterPro" id="IPR042197">
    <property type="entry name" value="Apaf_helical"/>
</dbReference>
<dbReference type="EMBL" id="AUSU01003144">
    <property type="protein sequence ID" value="EPS67376.1"/>
    <property type="molecule type" value="Genomic_DNA"/>
</dbReference>
<dbReference type="Gene3D" id="1.10.10.10">
    <property type="entry name" value="Winged helix-like DNA-binding domain superfamily/Winged helix DNA-binding domain"/>
    <property type="match status" value="1"/>
</dbReference>
<sequence length="349" mass="39554">MEFIEQSGKPSAPLPTKSVVVGFENRMHWVIDKLTDNERSFQVIPIVGMGGIGKTTLAQSIYDHPGIQRRFDTQMWCTVSHIYSVKSILQSFLGEEIFGDIPDMGQRLYQTLHGRRYLIVMDDMWEVSAWESLKLYLPDNQNGSRVIVTTRNKDVAESCGESSCALSLLDHNTSWDLLRQNVFGEGCSCPDKLNEIGKTIAEGCGGLPLSLATISGILSKSDMTPDYWNHVARNVKGIVSSTEDEHCLKVLSLSYHFLPIHLKPCFLYLRKFREDQKIEAKFLIRKWIIEGFVTGKATEDVAYDHLNDLVDRNLVLIHGRNYAGRIKLCGVHDLVRELCIRESSEVKFL</sequence>
<reference evidence="11 12" key="1">
    <citation type="journal article" date="2013" name="BMC Genomics">
        <title>The miniature genome of a carnivorous plant Genlisea aurea contains a low number of genes and short non-coding sequences.</title>
        <authorList>
            <person name="Leushkin E.V."/>
            <person name="Sutormin R.A."/>
            <person name="Nabieva E.R."/>
            <person name="Penin A.A."/>
            <person name="Kondrashov A.S."/>
            <person name="Logacheva M.D."/>
        </authorList>
    </citation>
    <scope>NUCLEOTIDE SEQUENCE [LARGE SCALE GENOMIC DNA]</scope>
</reference>
<evidence type="ECO:0000256" key="2">
    <source>
        <dbReference type="ARBA" id="ARBA00008894"/>
    </source>
</evidence>
<dbReference type="Gene3D" id="3.40.50.300">
    <property type="entry name" value="P-loop containing nucleotide triphosphate hydrolases"/>
    <property type="match status" value="1"/>
</dbReference>
<dbReference type="GO" id="GO:0043531">
    <property type="term" value="F:ADP binding"/>
    <property type="evidence" value="ECO:0007669"/>
    <property type="project" value="InterPro"/>
</dbReference>
<dbReference type="FunFam" id="3.40.50.300:FF:001091">
    <property type="entry name" value="Probable disease resistance protein At1g61300"/>
    <property type="match status" value="1"/>
</dbReference>
<dbReference type="InterPro" id="IPR044974">
    <property type="entry name" value="Disease_R_plants"/>
</dbReference>
<dbReference type="FunFam" id="1.10.10.10:FF:000322">
    <property type="entry name" value="Probable disease resistance protein At1g63360"/>
    <property type="match status" value="1"/>
</dbReference>
<dbReference type="PANTHER" id="PTHR23155:SF1152">
    <property type="entry name" value="AAA+ ATPASE DOMAIN-CONTAINING PROTEIN"/>
    <property type="match status" value="1"/>
</dbReference>
<dbReference type="Proteomes" id="UP000015453">
    <property type="component" value="Unassembled WGS sequence"/>
</dbReference>
<dbReference type="OrthoDB" id="1283970at2759"/>
<evidence type="ECO:0000256" key="5">
    <source>
        <dbReference type="ARBA" id="ARBA00022737"/>
    </source>
</evidence>
<feature type="domain" description="Disease resistance protein winged helix" evidence="10">
    <location>
        <begin position="272"/>
        <end position="338"/>
    </location>
</feature>
<dbReference type="GO" id="GO:0098542">
    <property type="term" value="P:defense response to other organism"/>
    <property type="evidence" value="ECO:0007669"/>
    <property type="project" value="TreeGrafter"/>
</dbReference>
<dbReference type="Gene3D" id="1.10.8.430">
    <property type="entry name" value="Helical domain of apoptotic protease-activating factors"/>
    <property type="match status" value="1"/>
</dbReference>
<comment type="similarity">
    <text evidence="2">Belongs to the disease resistance NB-LRR family.</text>
</comment>
<evidence type="ECO:0000256" key="8">
    <source>
        <dbReference type="ARBA" id="ARBA00022840"/>
    </source>
</evidence>
<comment type="caution">
    <text evidence="11">The sequence shown here is derived from an EMBL/GenBank/DDBJ whole genome shotgun (WGS) entry which is preliminary data.</text>
</comment>
<proteinExistence type="inferred from homology"/>
<evidence type="ECO:0000256" key="6">
    <source>
        <dbReference type="ARBA" id="ARBA00022741"/>
    </source>
</evidence>
<dbReference type="InterPro" id="IPR002182">
    <property type="entry name" value="NB-ARC"/>
</dbReference>
<feature type="domain" description="NB-ARC" evidence="9">
    <location>
        <begin position="24"/>
        <end position="183"/>
    </location>
</feature>
<comment type="subcellular location">
    <subcellularLocation>
        <location evidence="1">Cytoplasm</location>
    </subcellularLocation>
</comment>
<feature type="non-terminal residue" evidence="11">
    <location>
        <position position="349"/>
    </location>
</feature>
<dbReference type="Pfam" id="PF00931">
    <property type="entry name" value="NB-ARC"/>
    <property type="match status" value="1"/>
</dbReference>
<dbReference type="GO" id="GO:0005524">
    <property type="term" value="F:ATP binding"/>
    <property type="evidence" value="ECO:0007669"/>
    <property type="project" value="UniProtKB-KW"/>
</dbReference>
<dbReference type="InterPro" id="IPR027417">
    <property type="entry name" value="P-loop_NTPase"/>
</dbReference>
<gene>
    <name evidence="11" type="ORF">M569_07400</name>
</gene>
<dbReference type="InterPro" id="IPR058922">
    <property type="entry name" value="WHD_DRP"/>
</dbReference>
<evidence type="ECO:0000313" key="12">
    <source>
        <dbReference type="Proteomes" id="UP000015453"/>
    </source>
</evidence>
<dbReference type="InterPro" id="IPR036388">
    <property type="entry name" value="WH-like_DNA-bd_sf"/>
</dbReference>
<evidence type="ECO:0000256" key="4">
    <source>
        <dbReference type="ARBA" id="ARBA00022614"/>
    </source>
</evidence>
<evidence type="ECO:0000259" key="9">
    <source>
        <dbReference type="Pfam" id="PF00931"/>
    </source>
</evidence>
<evidence type="ECO:0000259" key="10">
    <source>
        <dbReference type="Pfam" id="PF23559"/>
    </source>
</evidence>
<keyword evidence="8" id="KW-0067">ATP-binding</keyword>
<keyword evidence="3" id="KW-0963">Cytoplasm</keyword>
<keyword evidence="5" id="KW-0677">Repeat</keyword>
<organism evidence="11 12">
    <name type="scientific">Genlisea aurea</name>
    <dbReference type="NCBI Taxonomy" id="192259"/>
    <lineage>
        <taxon>Eukaryota</taxon>
        <taxon>Viridiplantae</taxon>
        <taxon>Streptophyta</taxon>
        <taxon>Embryophyta</taxon>
        <taxon>Tracheophyta</taxon>
        <taxon>Spermatophyta</taxon>
        <taxon>Magnoliopsida</taxon>
        <taxon>eudicotyledons</taxon>
        <taxon>Gunneridae</taxon>
        <taxon>Pentapetalae</taxon>
        <taxon>asterids</taxon>
        <taxon>lamiids</taxon>
        <taxon>Lamiales</taxon>
        <taxon>Lentibulariaceae</taxon>
        <taxon>Genlisea</taxon>
    </lineage>
</organism>
<name>S8CRB7_9LAMI</name>
<accession>S8CRB7</accession>
<dbReference type="AlphaFoldDB" id="S8CRB7"/>
<keyword evidence="6" id="KW-0547">Nucleotide-binding</keyword>
<dbReference type="PRINTS" id="PR00364">
    <property type="entry name" value="DISEASERSIST"/>
</dbReference>
<keyword evidence="4" id="KW-0433">Leucine-rich repeat</keyword>
<evidence type="ECO:0000256" key="3">
    <source>
        <dbReference type="ARBA" id="ARBA00022490"/>
    </source>
</evidence>
<keyword evidence="7" id="KW-0611">Plant defense</keyword>
<dbReference type="GO" id="GO:0051607">
    <property type="term" value="P:defense response to virus"/>
    <property type="evidence" value="ECO:0007669"/>
    <property type="project" value="UniProtKB-ARBA"/>
</dbReference>
<keyword evidence="12" id="KW-1185">Reference proteome</keyword>
<dbReference type="SUPFAM" id="SSF52540">
    <property type="entry name" value="P-loop containing nucleoside triphosphate hydrolases"/>
    <property type="match status" value="1"/>
</dbReference>
<dbReference type="GO" id="GO:0005737">
    <property type="term" value="C:cytoplasm"/>
    <property type="evidence" value="ECO:0007669"/>
    <property type="project" value="UniProtKB-SubCell"/>
</dbReference>
<dbReference type="PANTHER" id="PTHR23155">
    <property type="entry name" value="DISEASE RESISTANCE PROTEIN RP"/>
    <property type="match status" value="1"/>
</dbReference>